<evidence type="ECO:0000313" key="3">
    <source>
        <dbReference type="Proteomes" id="UP000238479"/>
    </source>
</evidence>
<sequence>MEGDTVCSEHQEDEEEEYVLLDLDSVYSQLQIPQNAPYVLSGLDTMQPVLILDGKFKLIGQWDETIGTCLLFKEEAVPVVHEETGPSEANLFAGKCIVDQKQSSSKQVKPVGRTHRILKFRLAPDFDSPNTASAQTEQVNL</sequence>
<dbReference type="InterPro" id="IPR042771">
    <property type="entry name" value="GTF3C6-like"/>
</dbReference>
<keyword evidence="3" id="KW-1185">Reference proteome</keyword>
<dbReference type="STRING" id="74649.A0A2P6QB01"/>
<protein>
    <recommendedName>
        <fullName evidence="1">Transcription factor TFIIIC triple barrel domain-containing protein</fullName>
    </recommendedName>
</protein>
<dbReference type="Gramene" id="PRQ31344">
    <property type="protein sequence ID" value="PRQ31344"/>
    <property type="gene ID" value="RchiOBHm_Chr5g0034441"/>
</dbReference>
<dbReference type="GO" id="GO:0000127">
    <property type="term" value="C:transcription factor TFIIIC complex"/>
    <property type="evidence" value="ECO:0007669"/>
    <property type="project" value="TreeGrafter"/>
</dbReference>
<dbReference type="OMA" id="DEHICEE"/>
<dbReference type="PANTHER" id="PTHR21860">
    <property type="entry name" value="TRANSCRIPTION INITIATION FACTOR IIIC TFIIIC , POLYPEPTIDE 6-RELATED"/>
    <property type="match status" value="1"/>
</dbReference>
<gene>
    <name evidence="2" type="ORF">RchiOBHm_Chr5g0034441</name>
</gene>
<dbReference type="Gene3D" id="2.60.40.4370">
    <property type="match status" value="1"/>
</dbReference>
<organism evidence="2 3">
    <name type="scientific">Rosa chinensis</name>
    <name type="common">China rose</name>
    <dbReference type="NCBI Taxonomy" id="74649"/>
    <lineage>
        <taxon>Eukaryota</taxon>
        <taxon>Viridiplantae</taxon>
        <taxon>Streptophyta</taxon>
        <taxon>Embryophyta</taxon>
        <taxon>Tracheophyta</taxon>
        <taxon>Spermatophyta</taxon>
        <taxon>Magnoliopsida</taxon>
        <taxon>eudicotyledons</taxon>
        <taxon>Gunneridae</taxon>
        <taxon>Pentapetalae</taxon>
        <taxon>rosids</taxon>
        <taxon>fabids</taxon>
        <taxon>Rosales</taxon>
        <taxon>Rosaceae</taxon>
        <taxon>Rosoideae</taxon>
        <taxon>Rosoideae incertae sedis</taxon>
        <taxon>Rosa</taxon>
    </lineage>
</organism>
<dbReference type="AlphaFoldDB" id="A0A2P6QB01"/>
<dbReference type="InterPro" id="IPR019481">
    <property type="entry name" value="TFIIIC_triple_barrel"/>
</dbReference>
<accession>A0A2P6QB01</accession>
<dbReference type="Pfam" id="PF10419">
    <property type="entry name" value="TFIIIC_sub6"/>
    <property type="match status" value="1"/>
</dbReference>
<dbReference type="EMBL" id="PDCK01000043">
    <property type="protein sequence ID" value="PRQ31344.1"/>
    <property type="molecule type" value="Genomic_DNA"/>
</dbReference>
<comment type="caution">
    <text evidence="2">The sequence shown here is derived from an EMBL/GenBank/DDBJ whole genome shotgun (WGS) entry which is preliminary data.</text>
</comment>
<feature type="domain" description="Transcription factor TFIIIC triple barrel" evidence="1">
    <location>
        <begin position="13"/>
        <end position="122"/>
    </location>
</feature>
<dbReference type="GO" id="GO:0006383">
    <property type="term" value="P:transcription by RNA polymerase III"/>
    <property type="evidence" value="ECO:0007669"/>
    <property type="project" value="InterPro"/>
</dbReference>
<reference evidence="2 3" key="1">
    <citation type="journal article" date="2018" name="Nat. Genet.">
        <title>The Rosa genome provides new insights in the design of modern roses.</title>
        <authorList>
            <person name="Bendahmane M."/>
        </authorList>
    </citation>
    <scope>NUCLEOTIDE SEQUENCE [LARGE SCALE GENOMIC DNA]</scope>
    <source>
        <strain evidence="3">cv. Old Blush</strain>
    </source>
</reference>
<evidence type="ECO:0000259" key="1">
    <source>
        <dbReference type="Pfam" id="PF10419"/>
    </source>
</evidence>
<dbReference type="OrthoDB" id="1877767at2759"/>
<dbReference type="PANTHER" id="PTHR21860:SF2">
    <property type="entry name" value="GENERAL TRANSCRIPTION FACTOR 3C POLYPEPTIDE 6"/>
    <property type="match status" value="1"/>
</dbReference>
<proteinExistence type="predicted"/>
<name>A0A2P6QB01_ROSCH</name>
<dbReference type="Proteomes" id="UP000238479">
    <property type="component" value="Chromosome 5"/>
</dbReference>
<evidence type="ECO:0000313" key="2">
    <source>
        <dbReference type="EMBL" id="PRQ31344.1"/>
    </source>
</evidence>